<dbReference type="SMART" id="SM00502">
    <property type="entry name" value="BBC"/>
    <property type="match status" value="1"/>
</dbReference>
<evidence type="ECO:0000256" key="7">
    <source>
        <dbReference type="SAM" id="Coils"/>
    </source>
</evidence>
<comment type="subcellular location">
    <subcellularLocation>
        <location evidence="1">Cytoplasm</location>
    </subcellularLocation>
</comment>
<keyword evidence="10" id="KW-1185">Reference proteome</keyword>
<protein>
    <recommendedName>
        <fullName evidence="8">B box-type domain-containing protein</fullName>
    </recommendedName>
</protein>
<keyword evidence="3" id="KW-0479">Metal-binding</keyword>
<dbReference type="GO" id="GO:0043005">
    <property type="term" value="C:neuron projection"/>
    <property type="evidence" value="ECO:0007669"/>
    <property type="project" value="TreeGrafter"/>
</dbReference>
<comment type="caution">
    <text evidence="9">The sequence shown here is derived from an EMBL/GenBank/DDBJ whole genome shotgun (WGS) entry which is preliminary data.</text>
</comment>
<proteinExistence type="predicted"/>
<dbReference type="Proteomes" id="UP000678393">
    <property type="component" value="Unassembled WGS sequence"/>
</dbReference>
<dbReference type="EMBL" id="CAJHNH020002669">
    <property type="protein sequence ID" value="CAG5127425.1"/>
    <property type="molecule type" value="Genomic_DNA"/>
</dbReference>
<dbReference type="Gene3D" id="4.10.830.40">
    <property type="match status" value="1"/>
</dbReference>
<dbReference type="InterPro" id="IPR017907">
    <property type="entry name" value="Znf_RING_CS"/>
</dbReference>
<evidence type="ECO:0000256" key="5">
    <source>
        <dbReference type="ARBA" id="ARBA00022833"/>
    </source>
</evidence>
<dbReference type="OrthoDB" id="295536at2759"/>
<dbReference type="CDD" id="cd19764">
    <property type="entry name" value="Bbox2_TRIM9-like"/>
    <property type="match status" value="1"/>
</dbReference>
<gene>
    <name evidence="9" type="ORF">CUNI_LOCUS12983</name>
</gene>
<evidence type="ECO:0000256" key="3">
    <source>
        <dbReference type="ARBA" id="ARBA00022723"/>
    </source>
</evidence>
<dbReference type="InterPro" id="IPR000315">
    <property type="entry name" value="Znf_B-box"/>
</dbReference>
<dbReference type="PANTHER" id="PTHR24099">
    <property type="entry name" value="E3 UBIQUITIN-PROTEIN LIGASE TRIM36-RELATED"/>
    <property type="match status" value="1"/>
</dbReference>
<dbReference type="SUPFAM" id="SSF57850">
    <property type="entry name" value="RING/U-box"/>
    <property type="match status" value="1"/>
</dbReference>
<dbReference type="GO" id="GO:0007411">
    <property type="term" value="P:axon guidance"/>
    <property type="evidence" value="ECO:0007669"/>
    <property type="project" value="TreeGrafter"/>
</dbReference>
<evidence type="ECO:0000259" key="8">
    <source>
        <dbReference type="PROSITE" id="PS50119"/>
    </source>
</evidence>
<name>A0A8S3ZHS5_9EUPU</name>
<evidence type="ECO:0000256" key="4">
    <source>
        <dbReference type="ARBA" id="ARBA00022771"/>
    </source>
</evidence>
<keyword evidence="7" id="KW-0175">Coiled coil</keyword>
<evidence type="ECO:0000256" key="1">
    <source>
        <dbReference type="ARBA" id="ARBA00004496"/>
    </source>
</evidence>
<dbReference type="InterPro" id="IPR050617">
    <property type="entry name" value="E3_ligase_FN3/SPRY"/>
</dbReference>
<dbReference type="SUPFAM" id="SSF57845">
    <property type="entry name" value="B-box zinc-binding domain"/>
    <property type="match status" value="1"/>
</dbReference>
<dbReference type="PROSITE" id="PS50119">
    <property type="entry name" value="ZF_BBOX"/>
    <property type="match status" value="1"/>
</dbReference>
<evidence type="ECO:0000256" key="2">
    <source>
        <dbReference type="ARBA" id="ARBA00022490"/>
    </source>
</evidence>
<dbReference type="GO" id="GO:0008270">
    <property type="term" value="F:zinc ion binding"/>
    <property type="evidence" value="ECO:0007669"/>
    <property type="project" value="UniProtKB-KW"/>
</dbReference>
<dbReference type="InterPro" id="IPR003649">
    <property type="entry name" value="Bbox_C"/>
</dbReference>
<feature type="coiled-coil region" evidence="7">
    <location>
        <begin position="305"/>
        <end position="333"/>
    </location>
</feature>
<dbReference type="Gene3D" id="3.30.40.10">
    <property type="entry name" value="Zinc/RING finger domain, C3HC4 (zinc finger)"/>
    <property type="match status" value="1"/>
</dbReference>
<dbReference type="Gene3D" id="1.20.5.170">
    <property type="match status" value="1"/>
</dbReference>
<organism evidence="9 10">
    <name type="scientific">Candidula unifasciata</name>
    <dbReference type="NCBI Taxonomy" id="100452"/>
    <lineage>
        <taxon>Eukaryota</taxon>
        <taxon>Metazoa</taxon>
        <taxon>Spiralia</taxon>
        <taxon>Lophotrochozoa</taxon>
        <taxon>Mollusca</taxon>
        <taxon>Gastropoda</taxon>
        <taxon>Heterobranchia</taxon>
        <taxon>Euthyneura</taxon>
        <taxon>Panpulmonata</taxon>
        <taxon>Eupulmonata</taxon>
        <taxon>Stylommatophora</taxon>
        <taxon>Helicina</taxon>
        <taxon>Helicoidea</taxon>
        <taxon>Geomitridae</taxon>
        <taxon>Candidula</taxon>
    </lineage>
</organism>
<reference evidence="9" key="1">
    <citation type="submission" date="2021-04" db="EMBL/GenBank/DDBJ databases">
        <authorList>
            <consortium name="Molecular Ecology Group"/>
        </authorList>
    </citation>
    <scope>NUCLEOTIDE SEQUENCE</scope>
</reference>
<accession>A0A8S3ZHS5</accession>
<dbReference type="Gene3D" id="3.30.160.60">
    <property type="entry name" value="Classic Zinc Finger"/>
    <property type="match status" value="1"/>
</dbReference>
<keyword evidence="5" id="KW-0862">Zinc</keyword>
<dbReference type="PANTHER" id="PTHR24099:SF15">
    <property type="entry name" value="E3 UBIQUITIN-PROTEIN LIGASE TRIM9"/>
    <property type="match status" value="1"/>
</dbReference>
<dbReference type="AlphaFoldDB" id="A0A8S3ZHS5"/>
<feature type="domain" description="B box-type" evidence="8">
    <location>
        <begin position="205"/>
        <end position="247"/>
    </location>
</feature>
<dbReference type="GO" id="GO:0005737">
    <property type="term" value="C:cytoplasm"/>
    <property type="evidence" value="ECO:0007669"/>
    <property type="project" value="UniProtKB-SubCell"/>
</dbReference>
<evidence type="ECO:0000313" key="10">
    <source>
        <dbReference type="Proteomes" id="UP000678393"/>
    </source>
</evidence>
<dbReference type="Pfam" id="PF00643">
    <property type="entry name" value="zf-B_box"/>
    <property type="match status" value="1"/>
</dbReference>
<keyword evidence="2" id="KW-0963">Cytoplasm</keyword>
<evidence type="ECO:0000313" key="9">
    <source>
        <dbReference type="EMBL" id="CAG5127425.1"/>
    </source>
</evidence>
<dbReference type="SMART" id="SM00336">
    <property type="entry name" value="BBOX"/>
    <property type="match status" value="2"/>
</dbReference>
<keyword evidence="4 6" id="KW-0863">Zinc-finger</keyword>
<feature type="non-terminal residue" evidence="9">
    <location>
        <position position="1"/>
    </location>
</feature>
<dbReference type="PROSITE" id="PS00518">
    <property type="entry name" value="ZF_RING_1"/>
    <property type="match status" value="1"/>
</dbReference>
<sequence length="365" mass="40706">MEDELRCPVCRRFFTKPVLMPCSHSLCVACALSCQEPAQNLFPQSMSSACSETDSGTVISDRISLLDFPEIDKLSIVSETDSGVVCNSRPSSYVGTPSVANIFLQSLQSCTYGIKCIVCERLVFLDENGALSLPTNRVLEAIVEIKCERCLIDHRPATAMCEQCEVFFCDICREQCHPSEGMYAKHNLVDPTQGDIILKYKRKNSKEHKCNEHPIESLGMFCLSCRLPVCCQCARDGRHMTHEVQLLPTICKSQKSELSQNLQALSEKAKSGTEFIQRLKKMADSVSGNCAEFERTVVAQCDALIDAIKQRKAELLENVAEEKSMKVRTLKEQVSDCTALLQRTTGLLQFCIEVLKESDATSFLQ</sequence>
<dbReference type="InterPro" id="IPR013083">
    <property type="entry name" value="Znf_RING/FYVE/PHD"/>
</dbReference>
<evidence type="ECO:0000256" key="6">
    <source>
        <dbReference type="PROSITE-ProRule" id="PRU00024"/>
    </source>
</evidence>